<dbReference type="InterPro" id="IPR004843">
    <property type="entry name" value="Calcineurin-like_PHP"/>
</dbReference>
<dbReference type="SUPFAM" id="SSF56300">
    <property type="entry name" value="Metallo-dependent phosphatases"/>
    <property type="match status" value="1"/>
</dbReference>
<dbReference type="PANTHER" id="PTHR45619">
    <property type="entry name" value="SERINE/THREONINE-PROTEIN PHOSPHATASE PP2A-RELATED"/>
    <property type="match status" value="1"/>
</dbReference>
<dbReference type="SMR" id="Q7JK71"/>
<reference evidence="8" key="3">
    <citation type="submission" date="2020-10" db="EMBL/GenBank/DDBJ databases">
        <authorList>
            <consortium name="WormBase Consortium"/>
            <person name="WormBase"/>
        </authorList>
    </citation>
    <scope>NUCLEOTIDE SEQUENCE</scope>
    <source>
        <strain evidence="8">Bristol N2</strain>
    </source>
</reference>
<evidence type="ECO:0000256" key="3">
    <source>
        <dbReference type="ARBA" id="ARBA00022801"/>
    </source>
</evidence>
<dbReference type="PeptideAtlas" id="Q7JK71"/>
<feature type="region of interest" description="Disordered" evidence="6">
    <location>
        <begin position="148"/>
        <end position="169"/>
    </location>
</feature>
<comment type="catalytic activity">
    <reaction evidence="5">
        <text>O-phospho-L-threonyl-[protein] + H2O = L-threonyl-[protein] + phosphate</text>
        <dbReference type="Rhea" id="RHEA:47004"/>
        <dbReference type="Rhea" id="RHEA-COMP:11060"/>
        <dbReference type="Rhea" id="RHEA-COMP:11605"/>
        <dbReference type="ChEBI" id="CHEBI:15377"/>
        <dbReference type="ChEBI" id="CHEBI:30013"/>
        <dbReference type="ChEBI" id="CHEBI:43474"/>
        <dbReference type="ChEBI" id="CHEBI:61977"/>
        <dbReference type="EC" id="3.1.3.16"/>
    </reaction>
</comment>
<evidence type="ECO:0000256" key="1">
    <source>
        <dbReference type="ARBA" id="ARBA00001936"/>
    </source>
</evidence>
<accession>Q7JK71</accession>
<dbReference type="UCSC" id="Y49E10.3b">
    <property type="organism name" value="c. elegans"/>
</dbReference>
<feature type="compositionally biased region" description="Basic residues" evidence="6">
    <location>
        <begin position="149"/>
        <end position="169"/>
    </location>
</feature>
<evidence type="ECO:0000256" key="4">
    <source>
        <dbReference type="ARBA" id="ARBA00023211"/>
    </source>
</evidence>
<evidence type="ECO:0000256" key="5">
    <source>
        <dbReference type="RuleBase" id="RU004273"/>
    </source>
</evidence>
<dbReference type="InterPro" id="IPR029052">
    <property type="entry name" value="Metallo-depent_PP-like"/>
</dbReference>
<dbReference type="EC" id="3.1.3.16" evidence="5"/>
<dbReference type="Bgee" id="WBGene00004086">
    <property type="expression patterns" value="Expressed in adult organism and 4 other cell types or tissues"/>
</dbReference>
<evidence type="ECO:0000259" key="7">
    <source>
        <dbReference type="PROSITE" id="PS00125"/>
    </source>
</evidence>
<keyword evidence="2" id="KW-0479">Metal-binding</keyword>
<dbReference type="PROSITE" id="PS00125">
    <property type="entry name" value="SER_THR_PHOSPHATASE"/>
    <property type="match status" value="1"/>
</dbReference>
<dbReference type="Pfam" id="PF00149">
    <property type="entry name" value="Metallophos"/>
    <property type="match status" value="1"/>
</dbReference>
<dbReference type="Gene3D" id="3.60.21.10">
    <property type="match status" value="1"/>
</dbReference>
<keyword evidence="3 5" id="KW-0378">Hydrolase</keyword>
<evidence type="ECO:0000256" key="6">
    <source>
        <dbReference type="SAM" id="MobiDB-lite"/>
    </source>
</evidence>
<comment type="similarity">
    <text evidence="5">Belongs to the PPP phosphatase family.</text>
</comment>
<dbReference type="EMBL" id="BX284603">
    <property type="protein sequence ID" value="CAE45745.1"/>
    <property type="molecule type" value="Genomic_DNA"/>
</dbReference>
<dbReference type="OrthoDB" id="1930084at2759"/>
<sequence>MLEEDAAGPDQLGPNDLDRQIEIAMRCELICETQVKSICAKVREILIEEANVQVIDTPVTICGDIHGQFHDLMELFRVGGSPPNTNYLFLGDYVDRGYNSVETFILLMLLKCRYPDRITLIRGNHESRQITQVYGFYDECVRKYGSGQMRKRGGNHGGHRGKYRQRPRF</sequence>
<dbReference type="AlphaFoldDB" id="Q7JK71"/>
<dbReference type="PRINTS" id="PR00114">
    <property type="entry name" value="STPHPHTASE"/>
</dbReference>
<comment type="cofactor">
    <cofactor evidence="1">
        <name>Mn(2+)</name>
        <dbReference type="ChEBI" id="CHEBI:29035"/>
    </cofactor>
</comment>
<reference evidence="8" key="1">
    <citation type="journal article" date="1998" name="Science, e1252229">
        <title>Genome sequence of the nematode C. elegans: a platform for investigating biology.</title>
        <authorList>
            <consortium name="The C. elegans sequencing consortium"/>
            <person name="Sulson J.E."/>
            <person name="Waterston R."/>
        </authorList>
    </citation>
    <scope>NUCLEOTIDE SEQUENCE</scope>
    <source>
        <strain evidence="8">Bristol N2</strain>
    </source>
</reference>
<keyword evidence="4" id="KW-0464">Manganese</keyword>
<protein>
    <recommendedName>
        <fullName evidence="5">Serine/threonine-protein phosphatase</fullName>
        <ecNumber evidence="5">3.1.3.16</ecNumber>
    </recommendedName>
</protein>
<dbReference type="InterPro" id="IPR047129">
    <property type="entry name" value="PPA2-like"/>
</dbReference>
<evidence type="ECO:0000313" key="8">
    <source>
        <dbReference type="EMBL" id="CAE45745.1"/>
    </source>
</evidence>
<reference evidence="8" key="2">
    <citation type="submission" date="2003-03" db="EMBL/GenBank/DDBJ databases">
        <authorList>
            <person name="Sulson J.E."/>
            <person name="Waterston R."/>
        </authorList>
    </citation>
    <scope>NUCLEOTIDE SEQUENCE</scope>
    <source>
        <strain evidence="8">Bristol N2</strain>
    </source>
</reference>
<feature type="domain" description="Serine/threonine specific protein phosphatases" evidence="7">
    <location>
        <begin position="121"/>
        <end position="126"/>
    </location>
</feature>
<dbReference type="InterPro" id="IPR006186">
    <property type="entry name" value="Ser/Thr-sp_prot-phosphatase"/>
</dbReference>
<name>Q7JK71_CAEEL</name>
<dbReference type="ExpressionAtlas" id="Q7JK71">
    <property type="expression patterns" value="baseline and differential"/>
</dbReference>
<evidence type="ECO:0000256" key="2">
    <source>
        <dbReference type="ARBA" id="ARBA00022723"/>
    </source>
</evidence>
<dbReference type="HOGENOM" id="CLU_004962_0_9_1"/>
<dbReference type="GO" id="GO:0046872">
    <property type="term" value="F:metal ion binding"/>
    <property type="evidence" value="ECO:0007669"/>
    <property type="project" value="UniProtKB-KW"/>
</dbReference>
<gene>
    <name evidence="8" type="primary">pph-4.2</name>
    <name evidence="8" type="ORF">CELE_Y49E10.3</name>
</gene>
<dbReference type="SMART" id="SM00156">
    <property type="entry name" value="PP2Ac"/>
    <property type="match status" value="1"/>
</dbReference>
<dbReference type="GO" id="GO:0004722">
    <property type="term" value="F:protein serine/threonine phosphatase activity"/>
    <property type="evidence" value="ECO:0007669"/>
    <property type="project" value="UniProtKB-EC"/>
</dbReference>
<organism evidence="8">
    <name type="scientific">Caenorhabditis elegans</name>
    <dbReference type="NCBI Taxonomy" id="6239"/>
    <lineage>
        <taxon>Eukaryota</taxon>
        <taxon>Metazoa</taxon>
        <taxon>Ecdysozoa</taxon>
        <taxon>Nematoda</taxon>
        <taxon>Chromadorea</taxon>
        <taxon>Rhabditida</taxon>
        <taxon>Rhabditina</taxon>
        <taxon>Rhabditomorpha</taxon>
        <taxon>Rhabditoidea</taxon>
        <taxon>Rhabditidae</taxon>
        <taxon>Peloderinae</taxon>
        <taxon>Caenorhabditis</taxon>
    </lineage>
</organism>
<proteinExistence type="inferred from homology"/>